<gene>
    <name evidence="1" type="ORF">B5V00_08410</name>
</gene>
<proteinExistence type="predicted"/>
<organism evidence="1 2">
    <name type="scientific">Geothermobacter hydrogeniphilus</name>
    <dbReference type="NCBI Taxonomy" id="1969733"/>
    <lineage>
        <taxon>Bacteria</taxon>
        <taxon>Pseudomonadati</taxon>
        <taxon>Thermodesulfobacteriota</taxon>
        <taxon>Desulfuromonadia</taxon>
        <taxon>Desulfuromonadales</taxon>
        <taxon>Geothermobacteraceae</taxon>
        <taxon>Geothermobacter</taxon>
    </lineage>
</organism>
<evidence type="ECO:0000313" key="2">
    <source>
        <dbReference type="Proteomes" id="UP000193136"/>
    </source>
</evidence>
<keyword evidence="2" id="KW-1185">Reference proteome</keyword>
<dbReference type="Proteomes" id="UP000193136">
    <property type="component" value="Unassembled WGS sequence"/>
</dbReference>
<name>A0A1X0Y5F3_9BACT</name>
<protein>
    <submittedName>
        <fullName evidence="1">Uncharacterized protein</fullName>
    </submittedName>
</protein>
<sequence>MNPDHGIRQKQKPRHSGGVFITGDLLKRASGNQVSSLVPMVAPGSALQASHCIGGPAHHALPEAGLLRKLTNRLAEDAVSSMSLVLLDHLFD</sequence>
<evidence type="ECO:0000313" key="1">
    <source>
        <dbReference type="EMBL" id="ORJ60264.1"/>
    </source>
</evidence>
<comment type="caution">
    <text evidence="1">The sequence shown here is derived from an EMBL/GenBank/DDBJ whole genome shotgun (WGS) entry which is preliminary data.</text>
</comment>
<accession>A0A1X0Y5F3</accession>
<dbReference type="STRING" id="1969733.B5V00_08410"/>
<reference evidence="1 2" key="1">
    <citation type="submission" date="2017-03" db="EMBL/GenBank/DDBJ databases">
        <title>Genome sequence of Geothermobacter sp. EPR-M, Deep-Sea Iron Reducer.</title>
        <authorList>
            <person name="Tully B."/>
            <person name="Savalia P."/>
            <person name="Abuyen K."/>
            <person name="Baughan C."/>
            <person name="Romero E."/>
            <person name="Ronkowski C."/>
            <person name="Torres B."/>
            <person name="Tremblay J."/>
            <person name="Trujillo A."/>
            <person name="Tyler M."/>
            <person name="Perez-Rodriguez I."/>
            <person name="Amend J."/>
        </authorList>
    </citation>
    <scope>NUCLEOTIDE SEQUENCE [LARGE SCALE GENOMIC DNA]</scope>
    <source>
        <strain evidence="1 2">EPR-M</strain>
    </source>
</reference>
<dbReference type="AlphaFoldDB" id="A0A1X0Y5F3"/>
<dbReference type="EMBL" id="NAAD01000009">
    <property type="protein sequence ID" value="ORJ60264.1"/>
    <property type="molecule type" value="Genomic_DNA"/>
</dbReference>